<dbReference type="Gene3D" id="2.130.10.10">
    <property type="entry name" value="YVTN repeat-like/Quinoprotein amine dehydrogenase"/>
    <property type="match status" value="1"/>
</dbReference>
<protein>
    <submittedName>
        <fullName evidence="11">Uncharacterized protein</fullName>
    </submittedName>
</protein>
<dbReference type="Gene3D" id="1.20.58.1380">
    <property type="match status" value="1"/>
</dbReference>
<gene>
    <name evidence="11" type="ORF">L210DRAFT_2803948</name>
</gene>
<dbReference type="Pfam" id="PF08801">
    <property type="entry name" value="Nucleoporin_N"/>
    <property type="match status" value="1"/>
</dbReference>
<dbReference type="Pfam" id="PF03177">
    <property type="entry name" value="Nucleoporin_C"/>
    <property type="match status" value="1"/>
</dbReference>
<evidence type="ECO:0000256" key="4">
    <source>
        <dbReference type="ARBA" id="ARBA00022816"/>
    </source>
</evidence>
<dbReference type="PANTHER" id="PTHR13405:SF11">
    <property type="entry name" value="NUCLEAR PORE COMPLEX PROTEIN NUP133"/>
    <property type="match status" value="1"/>
</dbReference>
<sequence length="1265" mass="137631">MATFTSPPPRRTHRYATPRPSSRTPPRARRLVTAHRAPPALTPPRSVAESAMEVDEAPAPGTYTQPERAGNQKDIIFAKTEELIASLYGTLPVEVKQALRSTDFLVESYTGCVDITSGYTLVASAKTCFLWSHASLKPTSPSPTCYILPCPPSSPTHTNITSLAPHHAIVPSRSRSIEPGLILVSPTGATRFWPSISSGLSGGGTFEAADLPLGAAEEEYVSCVVRTDLASLGGASGGAYAYLIATSTGRIFRLGITSQGGKHTITVRVFAPPTPSSSLSLSRLLGWSAPSPAIRPEPGNIVALASSGNNLFTLVETRIQKWTLGTEELKGETDVAEVVREAIGGGVGIEDLESIDLAVESPSTLVLLVSYASIGAEEDPGAMVVDQFSFGPRRVYVIVRLVAHGDSWGADGVTVVPYIANTASPPAHPRLALLGGGLIIAVLFGEVVIFCARNTPYHERLVLKSSSDKFLALSALPPVITLDHADLRSSVESDDGEGVIDEAEVLIVTRDSMLRISLDVETVESFRAESLPNLLRATLKQAILYSPIPANPLQFIIPPSPILDGEALMRAAEGISAAVVASDAEIVRPNHDLTYQLTARKERLSWLIKFINDNGALGKMSQRSRQRLATDAEKLYACHQLWIRLNEHIDAGALHSLITDTIHIFSTTYASSALTPSSNHTPLSMPEPTPTQDITRDFFKHHVSDVGKLLVFMVDYLDQLEGSGFGGIGALKEIGGAVVATLQAALSYRAYNLGVYGVELPMIKPWTSRPAMIDAILKLVEVVTKVATDNGGNSTAKDVVDMLPELATLLFACVQERLDWLASPMAADDPNSLSDRKQLEDKFAQLRPEVLETLRITSHLQQALALATTYTDFPSLASLLLRQTPYPPSANPQASFIRNYLARYGDAFGNEVVRWCIEQGEARVVFAEESVWSPIMDTLFAKDKKGKGKEGEERAARPEFNGIAWVNDMGRDRFGEASRRLLEEAMGASNLGVKHFMLSLGKLSQLANMQEASTLDEKMLDAFHDGLDFISVQEKLLADFQGVVSSMRGKQKNSLDAQVDAVLSAKAKMLKESGRKGLIAMLKNHVRDILQGKVLNVEGVVDVLTLKDNADSTDEYATALHLLARAEDTPDIRRLSSFRRAWCRVYYHDDWYAIRQTANVTDAQLKARFCATALYHTLVLILPTIASANANEPLPEGFDLDPSQCLPVPLMPETSSRFPGVPVETVGELARDFRAESSVVERMKLEDVYFRVRELAMEELGYEMR</sequence>
<dbReference type="InterPro" id="IPR015943">
    <property type="entry name" value="WD40/YVTN_repeat-like_dom_sf"/>
</dbReference>
<evidence type="ECO:0000256" key="3">
    <source>
        <dbReference type="ARBA" id="ARBA00022448"/>
    </source>
</evidence>
<accession>A0AAD4C4L2</accession>
<evidence type="ECO:0000256" key="6">
    <source>
        <dbReference type="ARBA" id="ARBA00023010"/>
    </source>
</evidence>
<dbReference type="GO" id="GO:0006606">
    <property type="term" value="P:protein import into nucleus"/>
    <property type="evidence" value="ECO:0007669"/>
    <property type="project" value="TreeGrafter"/>
</dbReference>
<evidence type="ECO:0000259" key="10">
    <source>
        <dbReference type="Pfam" id="PF08801"/>
    </source>
</evidence>
<keyword evidence="6" id="KW-0811">Translocation</keyword>
<comment type="similarity">
    <text evidence="2">Belongs to the nucleoporin Nup133 family.</text>
</comment>
<evidence type="ECO:0000256" key="5">
    <source>
        <dbReference type="ARBA" id="ARBA00022927"/>
    </source>
</evidence>
<keyword evidence="3" id="KW-0813">Transport</keyword>
<feature type="domain" description="Nucleoporin Nup133/Nup155-like N-terminal" evidence="10">
    <location>
        <begin position="90"/>
        <end position="342"/>
    </location>
</feature>
<dbReference type="InterPro" id="IPR037624">
    <property type="entry name" value="Nup133-like"/>
</dbReference>
<organism evidence="11 12">
    <name type="scientific">Boletus edulis BED1</name>
    <dbReference type="NCBI Taxonomy" id="1328754"/>
    <lineage>
        <taxon>Eukaryota</taxon>
        <taxon>Fungi</taxon>
        <taxon>Dikarya</taxon>
        <taxon>Basidiomycota</taxon>
        <taxon>Agaricomycotina</taxon>
        <taxon>Agaricomycetes</taxon>
        <taxon>Agaricomycetidae</taxon>
        <taxon>Boletales</taxon>
        <taxon>Boletineae</taxon>
        <taxon>Boletaceae</taxon>
        <taxon>Boletoideae</taxon>
        <taxon>Boletus</taxon>
    </lineage>
</organism>
<dbReference type="InterPro" id="IPR007187">
    <property type="entry name" value="Nucleoporin_Nup133/Nup155_C"/>
</dbReference>
<comment type="caution">
    <text evidence="11">The sequence shown here is derived from an EMBL/GenBank/DDBJ whole genome shotgun (WGS) entry which is preliminary data.</text>
</comment>
<dbReference type="GO" id="GO:0000972">
    <property type="term" value="P:transcription-dependent tethering of RNA polymerase II gene DNA at nuclear periphery"/>
    <property type="evidence" value="ECO:0007669"/>
    <property type="project" value="TreeGrafter"/>
</dbReference>
<dbReference type="SUPFAM" id="SSF117289">
    <property type="entry name" value="Nucleoporin domain"/>
    <property type="match status" value="1"/>
</dbReference>
<keyword evidence="7" id="KW-0539">Nucleus</keyword>
<dbReference type="GO" id="GO:0017056">
    <property type="term" value="F:structural constituent of nuclear pore"/>
    <property type="evidence" value="ECO:0007669"/>
    <property type="project" value="InterPro"/>
</dbReference>
<dbReference type="PANTHER" id="PTHR13405">
    <property type="entry name" value="NUCLEAR PORE COMPLEX PROTEIN NUP133"/>
    <property type="match status" value="1"/>
</dbReference>
<dbReference type="InterPro" id="IPR014908">
    <property type="entry name" value="Nucleoporin_Nup133/Nup155_N"/>
</dbReference>
<keyword evidence="12" id="KW-1185">Reference proteome</keyword>
<dbReference type="EMBL" id="WHUW01000004">
    <property type="protein sequence ID" value="KAF8447573.1"/>
    <property type="molecule type" value="Genomic_DNA"/>
</dbReference>
<evidence type="ECO:0000313" key="11">
    <source>
        <dbReference type="EMBL" id="KAF8447573.1"/>
    </source>
</evidence>
<reference evidence="11" key="2">
    <citation type="journal article" date="2020" name="Nat. Commun.">
        <title>Large-scale genome sequencing of mycorrhizal fungi provides insights into the early evolution of symbiotic traits.</title>
        <authorList>
            <person name="Miyauchi S."/>
            <person name="Kiss E."/>
            <person name="Kuo A."/>
            <person name="Drula E."/>
            <person name="Kohler A."/>
            <person name="Sanchez-Garcia M."/>
            <person name="Morin E."/>
            <person name="Andreopoulos B."/>
            <person name="Barry K.W."/>
            <person name="Bonito G."/>
            <person name="Buee M."/>
            <person name="Carver A."/>
            <person name="Chen C."/>
            <person name="Cichocki N."/>
            <person name="Clum A."/>
            <person name="Culley D."/>
            <person name="Crous P.W."/>
            <person name="Fauchery L."/>
            <person name="Girlanda M."/>
            <person name="Hayes R.D."/>
            <person name="Keri Z."/>
            <person name="LaButti K."/>
            <person name="Lipzen A."/>
            <person name="Lombard V."/>
            <person name="Magnuson J."/>
            <person name="Maillard F."/>
            <person name="Murat C."/>
            <person name="Nolan M."/>
            <person name="Ohm R.A."/>
            <person name="Pangilinan J."/>
            <person name="Pereira M.F."/>
            <person name="Perotto S."/>
            <person name="Peter M."/>
            <person name="Pfister S."/>
            <person name="Riley R."/>
            <person name="Sitrit Y."/>
            <person name="Stielow J.B."/>
            <person name="Szollosi G."/>
            <person name="Zifcakova L."/>
            <person name="Stursova M."/>
            <person name="Spatafora J.W."/>
            <person name="Tedersoo L."/>
            <person name="Vaario L.M."/>
            <person name="Yamada A."/>
            <person name="Yan M."/>
            <person name="Wang P."/>
            <person name="Xu J."/>
            <person name="Bruns T."/>
            <person name="Baldrian P."/>
            <person name="Vilgalys R."/>
            <person name="Dunand C."/>
            <person name="Henrissat B."/>
            <person name="Grigoriev I.V."/>
            <person name="Hibbett D."/>
            <person name="Nagy L.G."/>
            <person name="Martin F.M."/>
        </authorList>
    </citation>
    <scope>NUCLEOTIDE SEQUENCE</scope>
    <source>
        <strain evidence="11">BED1</strain>
    </source>
</reference>
<keyword evidence="4" id="KW-0509">mRNA transport</keyword>
<comment type="subcellular location">
    <subcellularLocation>
        <location evidence="1">Nucleus envelope</location>
    </subcellularLocation>
</comment>
<evidence type="ECO:0000256" key="7">
    <source>
        <dbReference type="ARBA" id="ARBA00023242"/>
    </source>
</evidence>
<name>A0AAD4C4L2_BOLED</name>
<reference evidence="11" key="1">
    <citation type="submission" date="2019-10" db="EMBL/GenBank/DDBJ databases">
        <authorList>
            <consortium name="DOE Joint Genome Institute"/>
            <person name="Kuo A."/>
            <person name="Miyauchi S."/>
            <person name="Kiss E."/>
            <person name="Drula E."/>
            <person name="Kohler A."/>
            <person name="Sanchez-Garcia M."/>
            <person name="Andreopoulos B."/>
            <person name="Barry K.W."/>
            <person name="Bonito G."/>
            <person name="Buee M."/>
            <person name="Carver A."/>
            <person name="Chen C."/>
            <person name="Cichocki N."/>
            <person name="Clum A."/>
            <person name="Culley D."/>
            <person name="Crous P.W."/>
            <person name="Fauchery L."/>
            <person name="Girlanda M."/>
            <person name="Hayes R."/>
            <person name="Keri Z."/>
            <person name="LaButti K."/>
            <person name="Lipzen A."/>
            <person name="Lombard V."/>
            <person name="Magnuson J."/>
            <person name="Maillard F."/>
            <person name="Morin E."/>
            <person name="Murat C."/>
            <person name="Nolan M."/>
            <person name="Ohm R."/>
            <person name="Pangilinan J."/>
            <person name="Pereira M."/>
            <person name="Perotto S."/>
            <person name="Peter M."/>
            <person name="Riley R."/>
            <person name="Sitrit Y."/>
            <person name="Stielow B."/>
            <person name="Szollosi G."/>
            <person name="Zifcakova L."/>
            <person name="Stursova M."/>
            <person name="Spatafora J.W."/>
            <person name="Tedersoo L."/>
            <person name="Vaario L.-M."/>
            <person name="Yamada A."/>
            <person name="Yan M."/>
            <person name="Wang P."/>
            <person name="Xu J."/>
            <person name="Bruns T."/>
            <person name="Baldrian P."/>
            <person name="Vilgalys R."/>
            <person name="Henrissat B."/>
            <person name="Grigoriev I.V."/>
            <person name="Hibbett D."/>
            <person name="Nagy L.G."/>
            <person name="Martin F.M."/>
        </authorList>
    </citation>
    <scope>NUCLEOTIDE SEQUENCE</scope>
    <source>
        <strain evidence="11">BED1</strain>
    </source>
</reference>
<keyword evidence="5" id="KW-0653">Protein transport</keyword>
<dbReference type="GO" id="GO:0016973">
    <property type="term" value="P:poly(A)+ mRNA export from nucleus"/>
    <property type="evidence" value="ECO:0007669"/>
    <property type="project" value="TreeGrafter"/>
</dbReference>
<proteinExistence type="inferred from homology"/>
<dbReference type="AlphaFoldDB" id="A0AAD4C4L2"/>
<evidence type="ECO:0000313" key="12">
    <source>
        <dbReference type="Proteomes" id="UP001194468"/>
    </source>
</evidence>
<evidence type="ECO:0000256" key="8">
    <source>
        <dbReference type="SAM" id="MobiDB-lite"/>
    </source>
</evidence>
<evidence type="ECO:0000259" key="9">
    <source>
        <dbReference type="Pfam" id="PF03177"/>
    </source>
</evidence>
<dbReference type="Proteomes" id="UP001194468">
    <property type="component" value="Unassembled WGS sequence"/>
</dbReference>
<feature type="domain" description="Nucleoporin Nup133/Nup155-like C-terminal" evidence="9">
    <location>
        <begin position="846"/>
        <end position="1184"/>
    </location>
</feature>
<dbReference type="GO" id="GO:0031080">
    <property type="term" value="C:nuclear pore outer ring"/>
    <property type="evidence" value="ECO:0007669"/>
    <property type="project" value="TreeGrafter"/>
</dbReference>
<evidence type="ECO:0000256" key="2">
    <source>
        <dbReference type="ARBA" id="ARBA00005569"/>
    </source>
</evidence>
<feature type="region of interest" description="Disordered" evidence="8">
    <location>
        <begin position="1"/>
        <end position="68"/>
    </location>
</feature>
<evidence type="ECO:0000256" key="1">
    <source>
        <dbReference type="ARBA" id="ARBA00004259"/>
    </source>
</evidence>